<comment type="domain">
    <text evidence="3">A Gly-cisPro motif from one monomer fits into the active site of the other monomer to allow specific chiral rejection of L-amino acids.</text>
</comment>
<comment type="function">
    <text evidence="3">An aminoacyl-tRNA editing enzyme that deacylates mischarged D-aminoacyl-tRNAs. Also deacylates mischarged glycyl-tRNA(Ala), protecting cells against glycine mischarging by AlaRS. Acts via tRNA-based rather than protein-based catalysis; rejects L-amino acids rather than detecting D-amino acids in the active site. By recycling D-aminoacyl-tRNA to D-amino acids and free tRNA molecules, this enzyme counteracts the toxicity associated with the formation of D-aminoacyl-tRNA entities in vivo and helps enforce protein L-homochirality.</text>
</comment>
<dbReference type="PANTHER" id="PTHR10472">
    <property type="entry name" value="D-TYROSYL-TRNA TYR DEACYLASE"/>
    <property type="match status" value="1"/>
</dbReference>
<comment type="subunit">
    <text evidence="3">Homodimer.</text>
</comment>
<comment type="subcellular location">
    <subcellularLocation>
        <location evidence="3">Cytoplasm</location>
    </subcellularLocation>
</comment>
<dbReference type="PANTHER" id="PTHR10472:SF5">
    <property type="entry name" value="D-AMINOACYL-TRNA DEACYLASE 1"/>
    <property type="match status" value="1"/>
</dbReference>
<dbReference type="SUPFAM" id="SSF69500">
    <property type="entry name" value="DTD-like"/>
    <property type="match status" value="1"/>
</dbReference>
<comment type="similarity">
    <text evidence="1 3">Belongs to the DTD family.</text>
</comment>
<dbReference type="Proteomes" id="UP001055149">
    <property type="component" value="Unassembled WGS sequence"/>
</dbReference>
<comment type="catalytic activity">
    <reaction evidence="3">
        <text>a D-aminoacyl-tRNA + H2O = a tRNA + a D-alpha-amino acid + H(+)</text>
        <dbReference type="Rhea" id="RHEA:13953"/>
        <dbReference type="Rhea" id="RHEA-COMP:10123"/>
        <dbReference type="Rhea" id="RHEA-COMP:10124"/>
        <dbReference type="ChEBI" id="CHEBI:15377"/>
        <dbReference type="ChEBI" id="CHEBI:15378"/>
        <dbReference type="ChEBI" id="CHEBI:59871"/>
        <dbReference type="ChEBI" id="CHEBI:78442"/>
        <dbReference type="ChEBI" id="CHEBI:79333"/>
        <dbReference type="EC" id="3.1.1.96"/>
    </reaction>
</comment>
<evidence type="ECO:0000313" key="5">
    <source>
        <dbReference type="Proteomes" id="UP001055149"/>
    </source>
</evidence>
<keyword evidence="5" id="KW-1185">Reference proteome</keyword>
<dbReference type="Gene3D" id="3.50.80.10">
    <property type="entry name" value="D-tyrosyl-tRNA(Tyr) deacylase"/>
    <property type="match status" value="1"/>
</dbReference>
<evidence type="ECO:0000256" key="1">
    <source>
        <dbReference type="ARBA" id="ARBA00009673"/>
    </source>
</evidence>
<feature type="short sequence motif" description="Gly-cisPro motif, important for rejection of L-amino acids" evidence="3">
    <location>
        <begin position="140"/>
        <end position="141"/>
    </location>
</feature>
<proteinExistence type="inferred from homology"/>
<dbReference type="HAMAP" id="MF_00518">
    <property type="entry name" value="Deacylase_Dtd"/>
    <property type="match status" value="1"/>
</dbReference>
<reference evidence="4" key="1">
    <citation type="journal article" date="2022" name="Int. J. Syst. Evol. Microbiol.">
        <title>A novel species of lactic acid bacteria, Ligilactobacillus pabuli sp. nov., isolated from alfalfa silage.</title>
        <authorList>
            <person name="Tohno M."/>
            <person name="Tanizawa Y."/>
            <person name="Sawada H."/>
            <person name="Sakamoto M."/>
            <person name="Ohkuma M."/>
            <person name="Kobayashi H."/>
        </authorList>
    </citation>
    <scope>NUCLEOTIDE SEQUENCE</scope>
    <source>
        <strain evidence="4">AF129</strain>
    </source>
</reference>
<evidence type="ECO:0000256" key="2">
    <source>
        <dbReference type="ARBA" id="ARBA00022555"/>
    </source>
</evidence>
<sequence length="153" mass="16764">MDVVRVVVQRSQAARVEIDEKIVGQIDHGFVLLVGFTNGDGEKEINYCANKIAKLRVFSDADGKMNQSLAQVSGEILSVSQFTLYAETKKGNRPGFSNAQEPTLAAKNYDLFNQRLRESGLTVASGVFGADMQVYLQNDGPVTIIYDTAEIDL</sequence>
<accession>A0ABQ5JHE4</accession>
<protein>
    <recommendedName>
        <fullName evidence="3">D-aminoacyl-tRNA deacylase</fullName>
        <shortName evidence="3">DTD</shortName>
        <ecNumber evidence="3">3.1.1.96</ecNumber>
    </recommendedName>
    <alternativeName>
        <fullName evidence="3">Gly-tRNA(Ala) deacylase</fullName>
        <ecNumber evidence="3">3.1.1.-</ecNumber>
    </alternativeName>
</protein>
<dbReference type="EC" id="3.1.1.-" evidence="3"/>
<dbReference type="Pfam" id="PF02580">
    <property type="entry name" value="Tyr_Deacylase"/>
    <property type="match status" value="1"/>
</dbReference>
<dbReference type="InterPro" id="IPR003732">
    <property type="entry name" value="Daa-tRNA_deacyls_DTD"/>
</dbReference>
<keyword evidence="2 3" id="KW-0820">tRNA-binding</keyword>
<dbReference type="NCBIfam" id="TIGR00256">
    <property type="entry name" value="D-aminoacyl-tRNA deacylase"/>
    <property type="match status" value="1"/>
</dbReference>
<keyword evidence="3" id="KW-0378">Hydrolase</keyword>
<dbReference type="EMBL" id="BQXH01000001">
    <property type="protein sequence ID" value="GKS80485.1"/>
    <property type="molecule type" value="Genomic_DNA"/>
</dbReference>
<dbReference type="InterPro" id="IPR023509">
    <property type="entry name" value="DTD-like_sf"/>
</dbReference>
<evidence type="ECO:0000256" key="3">
    <source>
        <dbReference type="HAMAP-Rule" id="MF_00518"/>
    </source>
</evidence>
<evidence type="ECO:0000313" key="4">
    <source>
        <dbReference type="EMBL" id="GKS80485.1"/>
    </source>
</evidence>
<keyword evidence="3" id="KW-0694">RNA-binding</keyword>
<gene>
    <name evidence="3 4" type="primary">dtd</name>
    <name evidence="4" type="ORF">LPAF129_01700</name>
</gene>
<keyword evidence="3" id="KW-0963">Cytoplasm</keyword>
<dbReference type="EC" id="3.1.1.96" evidence="3"/>
<organism evidence="4 5">
    <name type="scientific">Ligilactobacillus pabuli</name>
    <dbReference type="NCBI Taxonomy" id="2886039"/>
    <lineage>
        <taxon>Bacteria</taxon>
        <taxon>Bacillati</taxon>
        <taxon>Bacillota</taxon>
        <taxon>Bacilli</taxon>
        <taxon>Lactobacillales</taxon>
        <taxon>Lactobacillaceae</taxon>
        <taxon>Ligilactobacillus</taxon>
    </lineage>
</organism>
<name>A0ABQ5JHE4_9LACO</name>
<comment type="caution">
    <text evidence="4">The sequence shown here is derived from an EMBL/GenBank/DDBJ whole genome shotgun (WGS) entry which is preliminary data.</text>
</comment>
<comment type="catalytic activity">
    <reaction evidence="3">
        <text>glycyl-tRNA(Ala) + H2O = tRNA(Ala) + glycine + H(+)</text>
        <dbReference type="Rhea" id="RHEA:53744"/>
        <dbReference type="Rhea" id="RHEA-COMP:9657"/>
        <dbReference type="Rhea" id="RHEA-COMP:13640"/>
        <dbReference type="ChEBI" id="CHEBI:15377"/>
        <dbReference type="ChEBI" id="CHEBI:15378"/>
        <dbReference type="ChEBI" id="CHEBI:57305"/>
        <dbReference type="ChEBI" id="CHEBI:78442"/>
        <dbReference type="ChEBI" id="CHEBI:78522"/>
    </reaction>
</comment>